<sequence>EYNDSISELAFKLTKYSSSSGQFTTEKIISDSVDYNDYEYYKLLNPVLSLAYNSTLFIAYESNYKKPGESQKWKIQYMYLDFIKDEILGPFYAKSSESSQERNADSFWSNGIFWAFSSNSSDNWEVEFTSSHRVDLTSFSTLAADFLPRVYNQDMFTANMSIYFDLDLGSFVNNFLETEDRVRLIVTLEENTTQYVLLDSGWNVQELNTWIENNIATYYPDYLRYYYNLSLNSLTFSELNNIDPKVQADIYPFELKFPDLINFTETFNLRFNLIKDDWSINSANDLDRYQLGIDNVDISFEMIPINSTSNTFGVITKSHSASSYAKSEFLIVNKIRLDRFNFSTDENFNLNSNNNFADFFIDFDAFSLLYDPIQQLIVPPSSDLEAHLKVMVENDADPDLTLSDEIIYDSWTGYQLVDLNLESYWTKDFGKLYYSLNLDSHTIDIYDKEEYFTLSSSEKQQLFNAIQSASIDYSDVYIILEFKVKTFDLNDYDAQNGINLRFNDFGLIISWNNGSNQEQTLSLLNESVTSFEKLSKLAYLNLISDNDLTVDGRDDLIVLSTFSKGYNFSHSIGNNYYYLPVNQKDIAYVTPADYLNLINLHISDCIGYNDTFTGLLIDGPELNSEVGLVSPNLYDSNVSDYQVRVILEFYPFFNYQEGTDLDKAFSEFKNELLKLKLEIYDEYNSKVLSEYSNTIIKMQDFDIADFSSSVNPLGEKYYYKSNPLKVYIYGQNIVTNTEFIYFKFIAEFLDTFYITTEKTFRNQWGILLDSLKLEFIQGNILPEFINIASFDIISGNRNIDAKAIGHDYEWAALYYNYKNLGPDFGYDLIQNQTQFTLQNDYSYFNFDFDTTGLVDDSIYKLLVVFQDNKGFRGNLSVSNITIINSPPDITISAFDLTNNGWDPIFDLEPVSGTIKISTTNNDDLPLAKVTYYFNNKLPTEQNKENWTKIIDYSNPQQIFDHFMSTDEIPNGTWYIISEAFNGGPTNIWSVFDNRTIVNHFENAFNVINNDTISVKESATLFLSNSIVSHITYAKFWVQKQGESNWILLNNATYSPFSAPFINLPWTSTTVFHLLVDLQMTYSLFGIVYNNFTKANITLDLDGPTINIDNNPDDLLYQIQQAGGTWVTPIDFNGFINCSISSSDTDFDSYKISYDYGKGWRDDSHLYSANDTLNWQIKYIPDGDVSFKITGYDSRDNPSNVLEFSFINDQNFFSDIYIENYAFDQIYNIFEPFKFKIIPLAQDLEVLNLTVGNTLYSFTKVDPPTESLYFEREIEFDILDFNFENQTVDTQILTIKASDLRSQSIELKIPITMSLGLDTQISVNDLKIVKDFYELEGRNESTWWKFDEGGGIIIYDSIGGGKDGTLVGVEQWVNGKIGNYALGLEGVYFIPSNIAMNSGIYDSIGDLYSINNDFSQFSSLEGYNYDHDNRNSYEQELWAENFVSSEPYMTQSYEPDDYSSSYTMNPLNMQNSFPTANTQEDWNNWNINFDLGYTTSSFLGGTFTSYLKSWTNNKVPDSFVYNSGTIASSGDLNSVGDTFSTFDSSSPSFNYDYGAGTPEYYQRWNEDFTSSQSYMTQEYNPDDHSSSYTMDPLDMQNNFPNENTQEGWSSWNLNYDSQITTSSFSNGDFSSYLNTLSSYTVPTQPGAFNVSLATQGDLSSIGNPKTTITAPMTTIYPGGNKQDPAQWSNYTFSPYGSGNTIGELLNDGGTDSIIDAGSIAPSESYLGYIKPNSDILANWNEGYGTPHESQIDEHNSPPDGYYIRESTYSLKDKWDFTTLTLPTNHKVTKLIYYGYVREEESDTSTYVEIRTSFSTSGSFAPTGIGYSWKTATVSGLDGSQTDLNNFWMSVQPEDIPVHFPFFNRGWVDIGVVYVEVYTTPISPTYKHDWYITWDVPDSDLVSIDSLVYDYFTTSASHTDFVIYNWDTPGWELATPINHATTTGWQSGNYTLTDPYISSSDEVRVRFISADSFYTDFDIEIDKLYLEYTTPVPDYSIDAEVVWSITNPDLVSMDFLKFSHSSAIPFNFYIWDYSGGGSWHKIVGSSPFTLTSQYYDGSNTVRVKYVTDHSLNGFTLDIDMLRIDYTYVAQGNIYADITKTISDSFLNRYDSGFSNYKKLYDVTIQFDYQYLVDIPSYAQFAKFYIDSTEFDLIKDGSWHTFSNTFEFDSTSLDDFSVKFDISNGDLNLNNMDYDITFKCLDTSDNIVLQQSFLVEYPDEGTLTQFEKDNGMWFIDTTYDFTTLSDGLTYYNTYGRTSKLELIFNIKADGSWYNDAYIYSTSSTESNTIRFDVDQFMTINTLNSFEDFTVEYVMSGDGSVLTVTDLSLLDYRVLVPAMVDIDALIHLDSVTLEDTLESIQLSYAYKTDGDQVVELNIWNYNTLGWDLVDGSDYDSFIPAHNYQIGSDYYNSNFDIVFKLNGTNEIDPYNSFNFYLDQFMVNYSWTRTSGTLNADITKTISDAFLNWYNNFDNYQNLSDVTISFDYTFTKNNSLYSDFATFEIAYGTTTISDSLTRDGSQHSYSRTFEFDSTSFDDFSVKFNISNGDLILNNLDYNITFKCLATNDQILLQQMFELNFPNESSLSQEDKDNGMFIIDTTYSLLTVSDIFDDFYYNTYGRQSKFEIVYGIKADGKWYSSIFSTNSSETL</sequence>
<feature type="non-terminal residue" evidence="1">
    <location>
        <position position="1"/>
    </location>
</feature>
<protein>
    <submittedName>
        <fullName evidence="1">Uncharacterized protein</fullName>
    </submittedName>
</protein>
<reference evidence="1" key="1">
    <citation type="journal article" date="2015" name="Nature">
        <title>Complex archaea that bridge the gap between prokaryotes and eukaryotes.</title>
        <authorList>
            <person name="Spang A."/>
            <person name="Saw J.H."/>
            <person name="Jorgensen S.L."/>
            <person name="Zaremba-Niedzwiedzka K."/>
            <person name="Martijn J."/>
            <person name="Lind A.E."/>
            <person name="van Eijk R."/>
            <person name="Schleper C."/>
            <person name="Guy L."/>
            <person name="Ettema T.J."/>
        </authorList>
    </citation>
    <scope>NUCLEOTIDE SEQUENCE</scope>
</reference>
<gene>
    <name evidence="1" type="ORF">LCGC14_0997740</name>
</gene>
<accession>A0A0F9QMG5</accession>
<feature type="non-terminal residue" evidence="1">
    <location>
        <position position="2644"/>
    </location>
</feature>
<name>A0A0F9QMG5_9ZZZZ</name>
<organism evidence="1">
    <name type="scientific">marine sediment metagenome</name>
    <dbReference type="NCBI Taxonomy" id="412755"/>
    <lineage>
        <taxon>unclassified sequences</taxon>
        <taxon>metagenomes</taxon>
        <taxon>ecological metagenomes</taxon>
    </lineage>
</organism>
<comment type="caution">
    <text evidence="1">The sequence shown here is derived from an EMBL/GenBank/DDBJ whole genome shotgun (WGS) entry which is preliminary data.</text>
</comment>
<proteinExistence type="predicted"/>
<dbReference type="EMBL" id="LAZR01003834">
    <property type="protein sequence ID" value="KKN14276.1"/>
    <property type="molecule type" value="Genomic_DNA"/>
</dbReference>
<evidence type="ECO:0000313" key="1">
    <source>
        <dbReference type="EMBL" id="KKN14276.1"/>
    </source>
</evidence>